<keyword evidence="1" id="KW-0238">DNA-binding</keyword>
<proteinExistence type="predicted"/>
<dbReference type="AlphaFoldDB" id="A0A1D6PTJ5"/>
<evidence type="ECO:0000256" key="2">
    <source>
        <dbReference type="SAM" id="MobiDB-lite"/>
    </source>
</evidence>
<evidence type="ECO:0000256" key="1">
    <source>
        <dbReference type="ARBA" id="ARBA00023125"/>
    </source>
</evidence>
<gene>
    <name evidence="4" type="ORF">ZEAMMB73_Zm00001d049255</name>
</gene>
<dbReference type="InterPro" id="IPR031657">
    <property type="entry name" value="REPA_OB_2"/>
</dbReference>
<dbReference type="PANTHER" id="PTHR47165:SF3">
    <property type="entry name" value="RETROTRANSPOSON-LIKE PROTEIN"/>
    <property type="match status" value="1"/>
</dbReference>
<dbReference type="GO" id="GO:0003677">
    <property type="term" value="F:DNA binding"/>
    <property type="evidence" value="ECO:0007669"/>
    <property type="project" value="UniProtKB-KW"/>
</dbReference>
<dbReference type="InterPro" id="IPR012340">
    <property type="entry name" value="NA-bd_OB-fold"/>
</dbReference>
<dbReference type="STRING" id="4577.A0A1D6PTJ5"/>
<feature type="region of interest" description="Disordered" evidence="2">
    <location>
        <begin position="302"/>
        <end position="330"/>
    </location>
</feature>
<organism evidence="4">
    <name type="scientific">Zea mays</name>
    <name type="common">Maize</name>
    <dbReference type="NCBI Taxonomy" id="4577"/>
    <lineage>
        <taxon>Eukaryota</taxon>
        <taxon>Viridiplantae</taxon>
        <taxon>Streptophyta</taxon>
        <taxon>Embryophyta</taxon>
        <taxon>Tracheophyta</taxon>
        <taxon>Spermatophyta</taxon>
        <taxon>Magnoliopsida</taxon>
        <taxon>Liliopsida</taxon>
        <taxon>Poales</taxon>
        <taxon>Poaceae</taxon>
        <taxon>PACMAD clade</taxon>
        <taxon>Panicoideae</taxon>
        <taxon>Andropogonodae</taxon>
        <taxon>Andropogoneae</taxon>
        <taxon>Tripsacinae</taxon>
        <taxon>Zea</taxon>
    </lineage>
</organism>
<evidence type="ECO:0000259" key="3">
    <source>
        <dbReference type="Pfam" id="PF16900"/>
    </source>
</evidence>
<dbReference type="EMBL" id="CM000780">
    <property type="protein sequence ID" value="AQK49954.1"/>
    <property type="molecule type" value="Genomic_DNA"/>
</dbReference>
<sequence>MSTSAECRMYKPVDNDIMIGFTKWTTVEELIEVPPAFPELVYSLTPFDQLTTLVDIREYFIDVIGAVTMISDVATIRTKMRQTQTAKRSVTIQNESCTPLEVVLWGEQATSFPADQISIAGQDSLQIIIFVGTLARSYAGTTSLTGGSSCKCLQHKRSPIMAAAGSTQHVPRISTAEHKKKVEWLVTVTVLKIDQLWWYESCRKCLKKTKPHGDAYKCSDSGCGHVGPPNPRYRLLITAGDEIGETDFILFGRMAQRIVKKPLDILIADNPAGFIPDEITRLMEKVYTFNVNTVVAEIGDGGQVPISPSGSQPSSISSARAASKSTSADSVPTGGCLIDYALRCSVQGRQRHSQKVGPQLPGRLRGRYWEAQLIKLVMAMTWLLALPILGTSSASLCLLAYIPVVASIPVVCWANSNSEVLYRKNKLQGH</sequence>
<accession>A0A1D6PTJ5</accession>
<dbReference type="Gene3D" id="2.40.50.140">
    <property type="entry name" value="Nucleic acid-binding proteins"/>
    <property type="match status" value="2"/>
</dbReference>
<evidence type="ECO:0000313" key="4">
    <source>
        <dbReference type="EMBL" id="AQK49954.1"/>
    </source>
</evidence>
<dbReference type="SMR" id="A0A1D6PTJ5"/>
<dbReference type="eggNOG" id="KOG0851">
    <property type="taxonomic scope" value="Eukaryota"/>
</dbReference>
<dbReference type="InParanoid" id="A0A1D6PTJ5"/>
<dbReference type="Pfam" id="PF16900">
    <property type="entry name" value="REPA_OB_2"/>
    <property type="match status" value="1"/>
</dbReference>
<protein>
    <recommendedName>
        <fullName evidence="3">Replication protein A OB domain-containing protein</fullName>
    </recommendedName>
</protein>
<dbReference type="PANTHER" id="PTHR47165">
    <property type="entry name" value="OS03G0429900 PROTEIN"/>
    <property type="match status" value="1"/>
</dbReference>
<feature type="domain" description="Replication protein A OB" evidence="3">
    <location>
        <begin position="59"/>
        <end position="127"/>
    </location>
</feature>
<reference evidence="4" key="1">
    <citation type="submission" date="2015-12" db="EMBL/GenBank/DDBJ databases">
        <title>Update maize B73 reference genome by single molecule sequencing technologies.</title>
        <authorList>
            <consortium name="Maize Genome Sequencing Project"/>
            <person name="Ware D."/>
        </authorList>
    </citation>
    <scope>NUCLEOTIDE SEQUENCE</scope>
    <source>
        <tissue evidence="4">Seedling</tissue>
    </source>
</reference>
<dbReference type="PaxDb" id="4577-GRMZM2G424981_P01"/>
<dbReference type="InterPro" id="IPR047192">
    <property type="entry name" value="Euk_RPA1_DBD_C"/>
</dbReference>
<dbReference type="SUPFAM" id="SSF50249">
    <property type="entry name" value="Nucleic acid-binding proteins"/>
    <property type="match status" value="2"/>
</dbReference>
<dbReference type="CDD" id="cd04476">
    <property type="entry name" value="RPA1_DBD_C"/>
    <property type="match status" value="1"/>
</dbReference>
<dbReference type="CDD" id="cd04481">
    <property type="entry name" value="RPA1_DBD_B_like"/>
    <property type="match status" value="1"/>
</dbReference>
<dbReference type="ExpressionAtlas" id="A0A1D6PTJ5">
    <property type="expression patterns" value="baseline"/>
</dbReference>
<feature type="compositionally biased region" description="Low complexity" evidence="2">
    <location>
        <begin position="307"/>
        <end position="330"/>
    </location>
</feature>
<name>A0A1D6PTJ5_MAIZE</name>